<reference evidence="1 2" key="1">
    <citation type="submission" date="2018-06" db="EMBL/GenBank/DDBJ databases">
        <authorList>
            <consortium name="Pathogen Informatics"/>
            <person name="Doyle S."/>
        </authorList>
    </citation>
    <scope>NUCLEOTIDE SEQUENCE [LARGE SCALE GENOMIC DNA]</scope>
    <source>
        <strain evidence="1 2">NCTC12224</strain>
    </source>
</reference>
<dbReference type="Proteomes" id="UP000254924">
    <property type="component" value="Unassembled WGS sequence"/>
</dbReference>
<dbReference type="GeneID" id="78355708"/>
<gene>
    <name evidence="1" type="ORF">NCTC12224_00203</name>
</gene>
<dbReference type="EMBL" id="UHFN01000002">
    <property type="protein sequence ID" value="SUN58179.1"/>
    <property type="molecule type" value="Genomic_DNA"/>
</dbReference>
<name>A0A380K050_9STRE</name>
<evidence type="ECO:0000313" key="2">
    <source>
        <dbReference type="Proteomes" id="UP000254924"/>
    </source>
</evidence>
<protein>
    <submittedName>
        <fullName evidence="1">Uncharacterized protein</fullName>
    </submittedName>
</protein>
<dbReference type="AlphaFoldDB" id="A0A380K050"/>
<dbReference type="RefSeq" id="WP_115267893.1">
    <property type="nucleotide sequence ID" value="NZ_JBNPOC010000002.1"/>
</dbReference>
<evidence type="ECO:0000313" key="1">
    <source>
        <dbReference type="EMBL" id="SUN58179.1"/>
    </source>
</evidence>
<accession>A0A380K050</accession>
<sequence length="108" mass="12383">MTKQISCTVDGKCAAELDKMAKRAKLSRKQLLYYIVVNYLKGQRSFSVTIDLGQRSRGKEVKIVCLVEEELHKDFATKARSMKLTMSALFYQLLIDFIKNNPQITFEG</sequence>
<proteinExistence type="predicted"/>
<keyword evidence="2" id="KW-1185">Reference proteome</keyword>
<organism evidence="1 2">
    <name type="scientific">Streptococcus hyointestinalis</name>
    <dbReference type="NCBI Taxonomy" id="1337"/>
    <lineage>
        <taxon>Bacteria</taxon>
        <taxon>Bacillati</taxon>
        <taxon>Bacillota</taxon>
        <taxon>Bacilli</taxon>
        <taxon>Lactobacillales</taxon>
        <taxon>Streptococcaceae</taxon>
        <taxon>Streptococcus</taxon>
    </lineage>
</organism>